<evidence type="ECO:0000256" key="5">
    <source>
        <dbReference type="ARBA" id="ARBA00022801"/>
    </source>
</evidence>
<comment type="caution">
    <text evidence="18">The sequence shown here is derived from an EMBL/GenBank/DDBJ whole genome shotgun (WGS) entry which is preliminary data.</text>
</comment>
<keyword evidence="9 15" id="KW-0496">Mitochondrion</keyword>
<dbReference type="InterPro" id="IPR051055">
    <property type="entry name" value="PIF1_helicase"/>
</dbReference>
<keyword evidence="13 15" id="KW-0539">Nucleus</keyword>
<dbReference type="InterPro" id="IPR049163">
    <property type="entry name" value="Pif1-like_2B_dom"/>
</dbReference>
<dbReference type="Proteomes" id="UP001175261">
    <property type="component" value="Unassembled WGS sequence"/>
</dbReference>
<proteinExistence type="inferred from homology"/>
<dbReference type="HAMAP" id="MF_03176">
    <property type="entry name" value="PIF1"/>
    <property type="match status" value="1"/>
</dbReference>
<dbReference type="EC" id="5.6.2.3" evidence="15"/>
<keyword evidence="4 15" id="KW-0227">DNA damage</keyword>
<dbReference type="CDD" id="cd18809">
    <property type="entry name" value="SF1_C_RecD"/>
    <property type="match status" value="1"/>
</dbReference>
<keyword evidence="12 15" id="KW-0413">Isomerase</keyword>
<evidence type="ECO:0000256" key="16">
    <source>
        <dbReference type="SAM" id="MobiDB-lite"/>
    </source>
</evidence>
<evidence type="ECO:0000256" key="4">
    <source>
        <dbReference type="ARBA" id="ARBA00022763"/>
    </source>
</evidence>
<evidence type="ECO:0000256" key="12">
    <source>
        <dbReference type="ARBA" id="ARBA00023235"/>
    </source>
</evidence>
<dbReference type="GO" id="GO:0003697">
    <property type="term" value="F:single-stranded DNA binding"/>
    <property type="evidence" value="ECO:0007669"/>
    <property type="project" value="UniProtKB-ARBA"/>
</dbReference>
<dbReference type="PANTHER" id="PTHR47642:SF5">
    <property type="entry name" value="ATP-DEPENDENT DNA HELICASE"/>
    <property type="match status" value="1"/>
</dbReference>
<evidence type="ECO:0000256" key="8">
    <source>
        <dbReference type="ARBA" id="ARBA00023125"/>
    </source>
</evidence>
<accession>A0AA39L6U6</accession>
<dbReference type="CDD" id="cd18037">
    <property type="entry name" value="DEXSc_Pif1_like"/>
    <property type="match status" value="1"/>
</dbReference>
<gene>
    <name evidence="15" type="primary">PIF1</name>
    <name evidence="18" type="ORF">NLU13_6150</name>
</gene>
<feature type="domain" description="AAA+ ATPase" evidence="17">
    <location>
        <begin position="359"/>
        <end position="519"/>
    </location>
</feature>
<feature type="binding site" evidence="15">
    <location>
        <begin position="367"/>
        <end position="374"/>
    </location>
    <ligand>
        <name>ATP</name>
        <dbReference type="ChEBI" id="CHEBI:30616"/>
    </ligand>
</feature>
<comment type="function">
    <text evidence="15">DNA-dependent ATPase and 5'-3' DNA helicase required for the maintenance of both mitochondrial and nuclear genome stability.</text>
</comment>
<feature type="region of interest" description="Disordered" evidence="16">
    <location>
        <begin position="54"/>
        <end position="78"/>
    </location>
</feature>
<dbReference type="InterPro" id="IPR003593">
    <property type="entry name" value="AAA+_ATPase"/>
</dbReference>
<evidence type="ECO:0000256" key="6">
    <source>
        <dbReference type="ARBA" id="ARBA00022806"/>
    </source>
</evidence>
<evidence type="ECO:0000256" key="14">
    <source>
        <dbReference type="ARBA" id="ARBA00048954"/>
    </source>
</evidence>
<dbReference type="FunFam" id="3.40.50.300:FF:001226">
    <property type="entry name" value="ATP-dependent DNA helicase PIF1"/>
    <property type="match status" value="1"/>
</dbReference>
<comment type="subcellular location">
    <subcellularLocation>
        <location evidence="2">Nucleus</location>
        <location evidence="2">Nucleolus</location>
    </subcellularLocation>
    <subcellularLocation>
        <location evidence="15">Nucleus</location>
    </subcellularLocation>
    <subcellularLocation>
        <location evidence="15">Mitochondrion</location>
    </subcellularLocation>
</comment>
<dbReference type="GO" id="GO:0005730">
    <property type="term" value="C:nucleolus"/>
    <property type="evidence" value="ECO:0007669"/>
    <property type="project" value="UniProtKB-SubCell"/>
</dbReference>
<organism evidence="18 19">
    <name type="scientific">Sarocladium strictum</name>
    <name type="common">Black bundle disease fungus</name>
    <name type="synonym">Acremonium strictum</name>
    <dbReference type="NCBI Taxonomy" id="5046"/>
    <lineage>
        <taxon>Eukaryota</taxon>
        <taxon>Fungi</taxon>
        <taxon>Dikarya</taxon>
        <taxon>Ascomycota</taxon>
        <taxon>Pezizomycotina</taxon>
        <taxon>Sordariomycetes</taxon>
        <taxon>Hypocreomycetidae</taxon>
        <taxon>Hypocreales</taxon>
        <taxon>Sarocladiaceae</taxon>
        <taxon>Sarocladium</taxon>
    </lineage>
</organism>
<dbReference type="AlphaFoldDB" id="A0AA39L6U6"/>
<evidence type="ECO:0000256" key="13">
    <source>
        <dbReference type="ARBA" id="ARBA00023242"/>
    </source>
</evidence>
<protein>
    <recommendedName>
        <fullName evidence="15">ATP-dependent DNA helicase PIF1</fullName>
        <ecNumber evidence="15">5.6.2.3</ecNumber>
    </recommendedName>
    <alternativeName>
        <fullName evidence="15">DNA 5'-3' helicase PIF1</fullName>
    </alternativeName>
    <alternativeName>
        <fullName evidence="15">DNA repair and recombination helicase PIF1</fullName>
    </alternativeName>
</protein>
<name>A0AA39L6U6_SARSR</name>
<dbReference type="InterPro" id="IPR010285">
    <property type="entry name" value="DNA_helicase_pif1-like_DEAD"/>
</dbReference>
<keyword evidence="11 15" id="KW-0234">DNA repair</keyword>
<evidence type="ECO:0000256" key="10">
    <source>
        <dbReference type="ARBA" id="ARBA00023172"/>
    </source>
</evidence>
<comment type="subunit">
    <text evidence="15">Monomer.</text>
</comment>
<keyword evidence="19" id="KW-1185">Reference proteome</keyword>
<keyword evidence="5 15" id="KW-0378">Hydrolase</keyword>
<feature type="compositionally biased region" description="Pro residues" evidence="16">
    <location>
        <begin position="200"/>
        <end position="220"/>
    </location>
</feature>
<reference evidence="18" key="1">
    <citation type="submission" date="2022-10" db="EMBL/GenBank/DDBJ databases">
        <title>Determination and structural analysis of whole genome sequence of Sarocladium strictum F4-1.</title>
        <authorList>
            <person name="Hu L."/>
            <person name="Jiang Y."/>
        </authorList>
    </citation>
    <scope>NUCLEOTIDE SEQUENCE</scope>
    <source>
        <strain evidence="18">F4-1</strain>
    </source>
</reference>
<dbReference type="GO" id="GO:0005524">
    <property type="term" value="F:ATP binding"/>
    <property type="evidence" value="ECO:0007669"/>
    <property type="project" value="UniProtKB-UniRule"/>
</dbReference>
<sequence>MTINFSNLPTRLSPCRRNCLRAAAAHLAPTSKSSTPSFATVAEAMLGRANKNYEANASTPSRPAFLKQSIPSSSPTANADIRQQFKKSSTTNEAVSAVARTGHHAFTNPLHDRSANLSHPGASRPPSKPSMASLYGGHSASFTDDSGVVDLTGPDAKAKLQQAFFFNEDDFSDDEHLDLDFEAPSALPTDQKPKPTTSQPMPPPPSSSQHMPPPATPGGPIPWSSSPPSHFLHPKPERTASNLSNTSDLSLKRKSTGGDDDCVEIPAPTKAKKRVLPASFTAKDSAEDTMTSRTPVSKSKGFWDPTASAVKEQRKQLKNNRSKREDDVPEIPDDYKPAAATVINLSSEQEHVLDLVVNKRKSVFFTGPAGTGKSVLMRAIIAKLKEKHARDPERVCVTASTGLAACNIGGTTLHSFSGIGLGKEEASELVKKVRRNPKAKNRWLKCKTLIIDEISMVDGDLFDKLSEVGRTIRNNGRPWGGIQLVITGDFFQLPPVPDHGAKREVKFAFDANTWNTSIDHTIGLTQVFRQRDPEFARMLNEMRLGRITDETVRAFRALARPLTFDDGVDLAELYPTRNQVEESNERRLRALPGTTQRYEAADSGKEDIRDKLLANVMAPKSLDLKLNAQVMLIKNLDESLVNGSLGKVVGFSDEKTWSMGDDSDFDDAGAVAMAKAKAKLAAFSRDGSPAVSDNKKWPVVQFIAADGSSRTILCQPEDWKVELPNGEVQAKRSQLPLILAWALSIHKAQGQTLERVTVNLGKIFEKGQAYVALSRATSQAGLRVLGFDKSKVMAHPKVISFYDKLYTAEEAIARKTNNMASFTATRKGGAPTATKGSSIFKTAATTKRVVGSVDRDEEEAMAAAWS</sequence>
<feature type="region of interest" description="Disordered" evidence="16">
    <location>
        <begin position="107"/>
        <end position="138"/>
    </location>
</feature>
<evidence type="ECO:0000256" key="3">
    <source>
        <dbReference type="ARBA" id="ARBA00022741"/>
    </source>
</evidence>
<feature type="compositionally biased region" description="Polar residues" evidence="16">
    <location>
        <begin position="288"/>
        <end position="297"/>
    </location>
</feature>
<dbReference type="GO" id="GO:0000723">
    <property type="term" value="P:telomere maintenance"/>
    <property type="evidence" value="ECO:0007669"/>
    <property type="project" value="InterPro"/>
</dbReference>
<dbReference type="Pfam" id="PF05970">
    <property type="entry name" value="PIF1"/>
    <property type="match status" value="1"/>
</dbReference>
<dbReference type="GO" id="GO:0006281">
    <property type="term" value="P:DNA repair"/>
    <property type="evidence" value="ECO:0007669"/>
    <property type="project" value="UniProtKB-UniRule"/>
</dbReference>
<dbReference type="SMART" id="SM00382">
    <property type="entry name" value="AAA"/>
    <property type="match status" value="1"/>
</dbReference>
<dbReference type="GO" id="GO:0005739">
    <property type="term" value="C:mitochondrion"/>
    <property type="evidence" value="ECO:0007669"/>
    <property type="project" value="UniProtKB-SubCell"/>
</dbReference>
<evidence type="ECO:0000259" key="17">
    <source>
        <dbReference type="SMART" id="SM00382"/>
    </source>
</evidence>
<evidence type="ECO:0000256" key="2">
    <source>
        <dbReference type="ARBA" id="ARBA00004604"/>
    </source>
</evidence>
<keyword evidence="7 15" id="KW-0067">ATP-binding</keyword>
<dbReference type="EMBL" id="JAPDFR010000005">
    <property type="protein sequence ID" value="KAK0386313.1"/>
    <property type="molecule type" value="Genomic_DNA"/>
</dbReference>
<evidence type="ECO:0000313" key="18">
    <source>
        <dbReference type="EMBL" id="KAK0386313.1"/>
    </source>
</evidence>
<dbReference type="GO" id="GO:0043139">
    <property type="term" value="F:5'-3' DNA helicase activity"/>
    <property type="evidence" value="ECO:0007669"/>
    <property type="project" value="UniProtKB-UniRule"/>
</dbReference>
<keyword evidence="3 15" id="KW-0547">Nucleotide-binding</keyword>
<keyword evidence="10 15" id="KW-0233">DNA recombination</keyword>
<evidence type="ECO:0000256" key="15">
    <source>
        <dbReference type="HAMAP-Rule" id="MF_03176"/>
    </source>
</evidence>
<dbReference type="InterPro" id="IPR027417">
    <property type="entry name" value="P-loop_NTPase"/>
</dbReference>
<feature type="region of interest" description="Disordered" evidence="16">
    <location>
        <begin position="184"/>
        <end position="334"/>
    </location>
</feature>
<evidence type="ECO:0000256" key="1">
    <source>
        <dbReference type="ARBA" id="ARBA00001946"/>
    </source>
</evidence>
<keyword evidence="8 15" id="KW-0238">DNA-binding</keyword>
<evidence type="ECO:0000256" key="7">
    <source>
        <dbReference type="ARBA" id="ARBA00022840"/>
    </source>
</evidence>
<feature type="compositionally biased region" description="Polar residues" evidence="16">
    <location>
        <begin position="239"/>
        <end position="249"/>
    </location>
</feature>
<dbReference type="Gene3D" id="3.40.50.300">
    <property type="entry name" value="P-loop containing nucleotide triphosphate hydrolases"/>
    <property type="match status" value="1"/>
</dbReference>
<comment type="cofactor">
    <cofactor evidence="1 15">
        <name>Mg(2+)</name>
        <dbReference type="ChEBI" id="CHEBI:18420"/>
    </cofactor>
</comment>
<feature type="DNA-binding region" evidence="15">
    <location>
        <begin position="768"/>
        <end position="787"/>
    </location>
</feature>
<dbReference type="PANTHER" id="PTHR47642">
    <property type="entry name" value="ATP-DEPENDENT DNA HELICASE"/>
    <property type="match status" value="1"/>
</dbReference>
<comment type="similarity">
    <text evidence="15">Belongs to the helicase family. PIF1 subfamily.</text>
</comment>
<evidence type="ECO:0000256" key="9">
    <source>
        <dbReference type="ARBA" id="ARBA00023128"/>
    </source>
</evidence>
<comment type="catalytic activity">
    <reaction evidence="14 15">
        <text>ATP + H2O = ADP + phosphate + H(+)</text>
        <dbReference type="Rhea" id="RHEA:13065"/>
        <dbReference type="ChEBI" id="CHEBI:15377"/>
        <dbReference type="ChEBI" id="CHEBI:15378"/>
        <dbReference type="ChEBI" id="CHEBI:30616"/>
        <dbReference type="ChEBI" id="CHEBI:43474"/>
        <dbReference type="ChEBI" id="CHEBI:456216"/>
        <dbReference type="EC" id="5.6.2.3"/>
    </reaction>
</comment>
<dbReference type="InterPro" id="IPR048293">
    <property type="entry name" value="PIF1_RRM3_pfh1"/>
</dbReference>
<dbReference type="SUPFAM" id="SSF52540">
    <property type="entry name" value="P-loop containing nucleoside triphosphate hydrolases"/>
    <property type="match status" value="2"/>
</dbReference>
<dbReference type="GO" id="GO:0016787">
    <property type="term" value="F:hydrolase activity"/>
    <property type="evidence" value="ECO:0007669"/>
    <property type="project" value="UniProtKB-KW"/>
</dbReference>
<evidence type="ECO:0000256" key="11">
    <source>
        <dbReference type="ARBA" id="ARBA00023204"/>
    </source>
</evidence>
<evidence type="ECO:0000313" key="19">
    <source>
        <dbReference type="Proteomes" id="UP001175261"/>
    </source>
</evidence>
<keyword evidence="6 15" id="KW-0347">Helicase</keyword>
<dbReference type="GO" id="GO:0006310">
    <property type="term" value="P:DNA recombination"/>
    <property type="evidence" value="ECO:0007669"/>
    <property type="project" value="UniProtKB-UniRule"/>
</dbReference>
<dbReference type="Pfam" id="PF21530">
    <property type="entry name" value="Pif1_2B_dom"/>
    <property type="match status" value="1"/>
</dbReference>